<dbReference type="InterPro" id="IPR001387">
    <property type="entry name" value="Cro/C1-type_HTH"/>
</dbReference>
<dbReference type="eggNOG" id="COG1396">
    <property type="taxonomic scope" value="Bacteria"/>
</dbReference>
<accession>A0A0A6UBI8</accession>
<dbReference type="InterPro" id="IPR010982">
    <property type="entry name" value="Lambda_DNA-bd_dom_sf"/>
</dbReference>
<dbReference type="SMART" id="SM00530">
    <property type="entry name" value="HTH_XRE"/>
    <property type="match status" value="1"/>
</dbReference>
<gene>
    <name evidence="2" type="ORF">MB27_39375</name>
</gene>
<dbReference type="SUPFAM" id="SSF47413">
    <property type="entry name" value="lambda repressor-like DNA-binding domains"/>
    <property type="match status" value="1"/>
</dbReference>
<protein>
    <recommendedName>
        <fullName evidence="1">HTH cro/C1-type domain-containing protein</fullName>
    </recommendedName>
</protein>
<evidence type="ECO:0000313" key="3">
    <source>
        <dbReference type="Proteomes" id="UP000054537"/>
    </source>
</evidence>
<reference evidence="2 3" key="1">
    <citation type="submission" date="2014-10" db="EMBL/GenBank/DDBJ databases">
        <title>Draft genome sequence of Actinoplanes utahensis NRRL 12052.</title>
        <authorList>
            <person name="Velasco-Bucheli B."/>
            <person name="del Cerro C."/>
            <person name="Hormigo D."/>
            <person name="Garcia J.L."/>
            <person name="Acebal C."/>
            <person name="Arroyo M."/>
            <person name="de la Mata I."/>
        </authorList>
    </citation>
    <scope>NUCLEOTIDE SEQUENCE [LARGE SCALE GENOMIC DNA]</scope>
    <source>
        <strain evidence="2 3">NRRL 12052</strain>
    </source>
</reference>
<dbReference type="Proteomes" id="UP000054537">
    <property type="component" value="Unassembled WGS sequence"/>
</dbReference>
<dbReference type="CDD" id="cd00093">
    <property type="entry name" value="HTH_XRE"/>
    <property type="match status" value="1"/>
</dbReference>
<dbReference type="AlphaFoldDB" id="A0A0A6UBI8"/>
<dbReference type="Gene3D" id="1.10.260.40">
    <property type="entry name" value="lambda repressor-like DNA-binding domains"/>
    <property type="match status" value="1"/>
</dbReference>
<dbReference type="Pfam" id="PF13560">
    <property type="entry name" value="HTH_31"/>
    <property type="match status" value="1"/>
</dbReference>
<organism evidence="2 3">
    <name type="scientific">Actinoplanes utahensis</name>
    <dbReference type="NCBI Taxonomy" id="1869"/>
    <lineage>
        <taxon>Bacteria</taxon>
        <taxon>Bacillati</taxon>
        <taxon>Actinomycetota</taxon>
        <taxon>Actinomycetes</taxon>
        <taxon>Micromonosporales</taxon>
        <taxon>Micromonosporaceae</taxon>
        <taxon>Actinoplanes</taxon>
    </lineage>
</organism>
<dbReference type="EMBL" id="JRTT01000137">
    <property type="protein sequence ID" value="KHD72816.1"/>
    <property type="molecule type" value="Genomic_DNA"/>
</dbReference>
<sequence>MPGHPGPLVRRRQLGAALRQHRIGAGLSIADVAKELLLSPSKISRLETAQRNISARDVRDLLDLYRVADPEVRDELMRLVEESREFAWWAHYNIDSSYKRLIGLEGAATTICDYQMGAVPGLLQTPEYGTALAGAWNDDPENLKEIVEVRVARQRLLNSNTNLNFVVDESVLRRSIGSTEIMQAQIRRLIDLSAGSRIVFQVLPFSVGAHRGLVSGFIVLQFSNPISTGSAASMSDIVYREGVVGAGWYIEQPEEVAGYLDAFRDLQRRALTQPETTSFLEELLRDN</sequence>
<comment type="caution">
    <text evidence="2">The sequence shown here is derived from an EMBL/GenBank/DDBJ whole genome shotgun (WGS) entry which is preliminary data.</text>
</comment>
<evidence type="ECO:0000259" key="1">
    <source>
        <dbReference type="PROSITE" id="PS50943"/>
    </source>
</evidence>
<proteinExistence type="predicted"/>
<dbReference type="Pfam" id="PF19054">
    <property type="entry name" value="DUF5753"/>
    <property type="match status" value="1"/>
</dbReference>
<dbReference type="InterPro" id="IPR043917">
    <property type="entry name" value="DUF5753"/>
</dbReference>
<feature type="domain" description="HTH cro/C1-type" evidence="1">
    <location>
        <begin position="18"/>
        <end position="72"/>
    </location>
</feature>
<dbReference type="GO" id="GO:0003677">
    <property type="term" value="F:DNA binding"/>
    <property type="evidence" value="ECO:0007669"/>
    <property type="project" value="InterPro"/>
</dbReference>
<name>A0A0A6UBI8_ACTUT</name>
<dbReference type="STRING" id="1869.MB27_39375"/>
<evidence type="ECO:0000313" key="2">
    <source>
        <dbReference type="EMBL" id="KHD72816.1"/>
    </source>
</evidence>
<dbReference type="PROSITE" id="PS50943">
    <property type="entry name" value="HTH_CROC1"/>
    <property type="match status" value="1"/>
</dbReference>
<keyword evidence="3" id="KW-1185">Reference proteome</keyword>